<reference evidence="2" key="1">
    <citation type="submission" date="2022-06" db="EMBL/GenBank/DDBJ databases">
        <title>Sequencing the genomes of 1000 actinobacteria strains.</title>
        <authorList>
            <person name="Klenk H.-P."/>
        </authorList>
    </citation>
    <scope>NUCLEOTIDE SEQUENCE</scope>
    <source>
        <strain evidence="2">DSM 46694</strain>
    </source>
</reference>
<dbReference type="RefSeq" id="WP_253754673.1">
    <property type="nucleotide sequence ID" value="NZ_BAABKA010000023.1"/>
</dbReference>
<evidence type="ECO:0000313" key="3">
    <source>
        <dbReference type="Proteomes" id="UP001139648"/>
    </source>
</evidence>
<dbReference type="Proteomes" id="UP001139648">
    <property type="component" value="Unassembled WGS sequence"/>
</dbReference>
<dbReference type="Pfam" id="PF05908">
    <property type="entry name" value="Gamma_PGA_hydro"/>
    <property type="match status" value="1"/>
</dbReference>
<evidence type="ECO:0000256" key="1">
    <source>
        <dbReference type="SAM" id="SignalP"/>
    </source>
</evidence>
<feature type="chain" id="PRO_5040923090" evidence="1">
    <location>
        <begin position="24"/>
        <end position="175"/>
    </location>
</feature>
<dbReference type="AlphaFoldDB" id="A0A9X2GQ76"/>
<sequence>MRETVAAGLLLLLPLTTPHPAHATVADVYPDYPTLAKTEVEGQDYLRLQRVPKGAAVAHIAVHGGAIEPPTTQLADHAAGRTYAFYSFVGIKPDGNSRLHITSTNFDEPRALKLVGAVDYTVSWHAAAGSTVTTYVGGRDTKLAAEVAASLREAGFAVAETVPDRINGTSPRNLG</sequence>
<gene>
    <name evidence="2" type="ORF">HD597_010251</name>
</gene>
<protein>
    <submittedName>
        <fullName evidence="2">Phage replication-related protein YjqB (UPF0714/DUF867 family)</fullName>
    </submittedName>
</protein>
<feature type="signal peptide" evidence="1">
    <location>
        <begin position="1"/>
        <end position="23"/>
    </location>
</feature>
<dbReference type="EMBL" id="JAMZEB010000002">
    <property type="protein sequence ID" value="MCP2363231.1"/>
    <property type="molecule type" value="Genomic_DNA"/>
</dbReference>
<evidence type="ECO:0000313" key="2">
    <source>
        <dbReference type="EMBL" id="MCP2363231.1"/>
    </source>
</evidence>
<keyword evidence="3" id="KW-1185">Reference proteome</keyword>
<comment type="caution">
    <text evidence="2">The sequence shown here is derived from an EMBL/GenBank/DDBJ whole genome shotgun (WGS) entry which is preliminary data.</text>
</comment>
<organism evidence="2 3">
    <name type="scientific">Nonomuraea thailandensis</name>
    <dbReference type="NCBI Taxonomy" id="1188745"/>
    <lineage>
        <taxon>Bacteria</taxon>
        <taxon>Bacillati</taxon>
        <taxon>Actinomycetota</taxon>
        <taxon>Actinomycetes</taxon>
        <taxon>Streptosporangiales</taxon>
        <taxon>Streptosporangiaceae</taxon>
        <taxon>Nonomuraea</taxon>
    </lineage>
</organism>
<keyword evidence="1" id="KW-0732">Signal</keyword>
<dbReference type="InterPro" id="IPR038128">
    <property type="entry name" value="Gamma_PGA_hydro_sf"/>
</dbReference>
<dbReference type="Gene3D" id="3.40.630.100">
    <property type="entry name" value="Poly-gamma-glutamate hydrolase, zinc-binding motif"/>
    <property type="match status" value="1"/>
</dbReference>
<dbReference type="InterPro" id="IPR008585">
    <property type="entry name" value="Gamma_PGA_hydro"/>
</dbReference>
<accession>A0A9X2GQ76</accession>
<proteinExistence type="predicted"/>
<name>A0A9X2GQ76_9ACTN</name>